<name>A0ABP6PIG6_9ACTN</name>
<dbReference type="PROSITE" id="PS51186">
    <property type="entry name" value="GNAT"/>
    <property type="match status" value="1"/>
</dbReference>
<dbReference type="PANTHER" id="PTHR43877">
    <property type="entry name" value="AMINOALKYLPHOSPHONATE N-ACETYLTRANSFERASE-RELATED-RELATED"/>
    <property type="match status" value="1"/>
</dbReference>
<dbReference type="EMBL" id="BAAAVV010000009">
    <property type="protein sequence ID" value="GAA3178177.1"/>
    <property type="molecule type" value="Genomic_DNA"/>
</dbReference>
<feature type="domain" description="N-acetyltransferase" evidence="3">
    <location>
        <begin position="4"/>
        <end position="155"/>
    </location>
</feature>
<dbReference type="CDD" id="cd04301">
    <property type="entry name" value="NAT_SF"/>
    <property type="match status" value="1"/>
</dbReference>
<dbReference type="Gene3D" id="3.40.630.30">
    <property type="match status" value="1"/>
</dbReference>
<dbReference type="InterPro" id="IPR050832">
    <property type="entry name" value="Bact_Acetyltransf"/>
</dbReference>
<dbReference type="RefSeq" id="WP_344690292.1">
    <property type="nucleotide sequence ID" value="NZ_BAAAVV010000009.1"/>
</dbReference>
<dbReference type="InterPro" id="IPR000182">
    <property type="entry name" value="GNAT_dom"/>
</dbReference>
<comment type="caution">
    <text evidence="4">The sequence shown here is derived from an EMBL/GenBank/DDBJ whole genome shotgun (WGS) entry which is preliminary data.</text>
</comment>
<dbReference type="SUPFAM" id="SSF55729">
    <property type="entry name" value="Acyl-CoA N-acyltransferases (Nat)"/>
    <property type="match status" value="1"/>
</dbReference>
<evidence type="ECO:0000256" key="1">
    <source>
        <dbReference type="ARBA" id="ARBA00022679"/>
    </source>
</evidence>
<keyword evidence="1" id="KW-0808">Transferase</keyword>
<dbReference type="InterPro" id="IPR016181">
    <property type="entry name" value="Acyl_CoA_acyltransferase"/>
</dbReference>
<dbReference type="Proteomes" id="UP001499924">
    <property type="component" value="Unassembled WGS sequence"/>
</dbReference>
<keyword evidence="2" id="KW-0012">Acyltransferase</keyword>
<evidence type="ECO:0000259" key="3">
    <source>
        <dbReference type="PROSITE" id="PS51186"/>
    </source>
</evidence>
<dbReference type="Pfam" id="PF00583">
    <property type="entry name" value="Acetyltransf_1"/>
    <property type="match status" value="1"/>
</dbReference>
<gene>
    <name evidence="4" type="ORF">GCM10010531_35010</name>
</gene>
<evidence type="ECO:0000256" key="2">
    <source>
        <dbReference type="ARBA" id="ARBA00023315"/>
    </source>
</evidence>
<reference evidence="5" key="1">
    <citation type="journal article" date="2019" name="Int. J. Syst. Evol. Microbiol.">
        <title>The Global Catalogue of Microorganisms (GCM) 10K type strain sequencing project: providing services to taxonomists for standard genome sequencing and annotation.</title>
        <authorList>
            <consortium name="The Broad Institute Genomics Platform"/>
            <consortium name="The Broad Institute Genome Sequencing Center for Infectious Disease"/>
            <person name="Wu L."/>
            <person name="Ma J."/>
        </authorList>
    </citation>
    <scope>NUCLEOTIDE SEQUENCE [LARGE SCALE GENOMIC DNA]</scope>
    <source>
        <strain evidence="5">JCM 15614</strain>
    </source>
</reference>
<evidence type="ECO:0000313" key="5">
    <source>
        <dbReference type="Proteomes" id="UP001499924"/>
    </source>
</evidence>
<organism evidence="4 5">
    <name type="scientific">Blastococcus jejuensis</name>
    <dbReference type="NCBI Taxonomy" id="351224"/>
    <lineage>
        <taxon>Bacteria</taxon>
        <taxon>Bacillati</taxon>
        <taxon>Actinomycetota</taxon>
        <taxon>Actinomycetes</taxon>
        <taxon>Geodermatophilales</taxon>
        <taxon>Geodermatophilaceae</taxon>
        <taxon>Blastococcus</taxon>
    </lineage>
</organism>
<accession>A0ABP6PIG6</accession>
<dbReference type="PANTHER" id="PTHR43877:SF2">
    <property type="entry name" value="AMINOALKYLPHOSPHONATE N-ACETYLTRANSFERASE-RELATED"/>
    <property type="match status" value="1"/>
</dbReference>
<evidence type="ECO:0000313" key="4">
    <source>
        <dbReference type="EMBL" id="GAA3178177.1"/>
    </source>
</evidence>
<protein>
    <submittedName>
        <fullName evidence="4">GNAT family N-acetyltransferase</fullName>
    </submittedName>
</protein>
<keyword evidence="5" id="KW-1185">Reference proteome</keyword>
<proteinExistence type="predicted"/>
<sequence>MTGVHVEPAAWDDADVQRLTAAQQVELRARYDGAGEPGTPPSAADVSVVLVARSGDGTVVGCGALRHLGDGVAELKRMYVLPEARGRGVSKVVLSELEAAAHARGWTTLRLETGPRQPEAVGLYEKAGYRPIPAFGAYAGSSDAADSLFYERVLAAS</sequence>